<organism evidence="3 4">
    <name type="scientific">Microbacterium proteolyticum</name>
    <dbReference type="NCBI Taxonomy" id="1572644"/>
    <lineage>
        <taxon>Bacteria</taxon>
        <taxon>Bacillati</taxon>
        <taxon>Actinomycetota</taxon>
        <taxon>Actinomycetes</taxon>
        <taxon>Micrococcales</taxon>
        <taxon>Microbacteriaceae</taxon>
        <taxon>Microbacterium</taxon>
    </lineage>
</organism>
<dbReference type="PROSITE" id="PS51318">
    <property type="entry name" value="TAT"/>
    <property type="match status" value="1"/>
</dbReference>
<name>A0A7W5CII7_9MICO</name>
<dbReference type="InterPro" id="IPR006311">
    <property type="entry name" value="TAT_signal"/>
</dbReference>
<dbReference type="Gene3D" id="3.40.50.1110">
    <property type="entry name" value="SGNH hydrolase"/>
    <property type="match status" value="1"/>
</dbReference>
<evidence type="ECO:0000259" key="2">
    <source>
        <dbReference type="Pfam" id="PF13472"/>
    </source>
</evidence>
<feature type="domain" description="SGNH hydrolase-type esterase" evidence="2">
    <location>
        <begin position="52"/>
        <end position="234"/>
    </location>
</feature>
<gene>
    <name evidence="3" type="ORF">FHS07_002038</name>
</gene>
<dbReference type="CDD" id="cd00257">
    <property type="entry name" value="beta-trefoil_FSCN-like"/>
    <property type="match status" value="1"/>
</dbReference>
<dbReference type="SUPFAM" id="SSF50405">
    <property type="entry name" value="Actin-crosslinking proteins"/>
    <property type="match status" value="1"/>
</dbReference>
<accession>A0A7W5CII7</accession>
<evidence type="ECO:0000313" key="4">
    <source>
        <dbReference type="Proteomes" id="UP000543579"/>
    </source>
</evidence>
<dbReference type="CDD" id="cd01833">
    <property type="entry name" value="XynB_like"/>
    <property type="match status" value="1"/>
</dbReference>
<sequence>MHVNFQRPSRRTAVVVAAVGLAGALTLGMFAATPASAALPGTSNGGVRIMPLGDSITFGQGLDNPSGPYGGYRTELWNVLAQSGATVDFVGGESAGPSTIDRDHEGHPGWTIDMVSAQVGRWLYSADPHTILLQIGANDVRPGTFVSIAEMESDLSSLVDRIRAVKPNARLLLASTTPAGIGYDVVEQRIEQYNARVKVVAQSKGPNVQFVDIFGALNRTDISDDLHPSLSGYTKMGQAWAFALRTSSLQPLQPVHSVQPVDGVLIAMKGNNGKYVSAWQGPADTPLQTTSPHAGGWEHFRLVNVGNGYWALKSVGNGLYVNVVDGVLFANSATYQGVPSTMFRWVDLGNQQFALASTNGYVVSARIGTTNAPLHAVAPHVGGWETLTWSLV</sequence>
<protein>
    <submittedName>
        <fullName evidence="3">Lysophospholipase L1-like esterase</fullName>
    </submittedName>
</protein>
<feature type="signal peptide" evidence="1">
    <location>
        <begin position="1"/>
        <end position="37"/>
    </location>
</feature>
<proteinExistence type="predicted"/>
<dbReference type="InterPro" id="IPR036514">
    <property type="entry name" value="SGNH_hydro_sf"/>
</dbReference>
<dbReference type="SUPFAM" id="SSF52266">
    <property type="entry name" value="SGNH hydrolase"/>
    <property type="match status" value="1"/>
</dbReference>
<keyword evidence="1" id="KW-0732">Signal</keyword>
<dbReference type="InterPro" id="IPR013830">
    <property type="entry name" value="SGNH_hydro"/>
</dbReference>
<dbReference type="PANTHER" id="PTHR30383:SF5">
    <property type="entry name" value="SGNH HYDROLASE-TYPE ESTERASE DOMAIN-CONTAINING PROTEIN"/>
    <property type="match status" value="1"/>
</dbReference>
<dbReference type="PANTHER" id="PTHR30383">
    <property type="entry name" value="THIOESTERASE 1/PROTEASE 1/LYSOPHOSPHOLIPASE L1"/>
    <property type="match status" value="1"/>
</dbReference>
<evidence type="ECO:0000256" key="1">
    <source>
        <dbReference type="SAM" id="SignalP"/>
    </source>
</evidence>
<dbReference type="Gene3D" id="2.80.10.50">
    <property type="match status" value="1"/>
</dbReference>
<dbReference type="EMBL" id="JACHXY010000002">
    <property type="protein sequence ID" value="MBB3158342.1"/>
    <property type="molecule type" value="Genomic_DNA"/>
</dbReference>
<feature type="chain" id="PRO_5031396986" evidence="1">
    <location>
        <begin position="38"/>
        <end position="392"/>
    </location>
</feature>
<dbReference type="InterPro" id="IPR051532">
    <property type="entry name" value="Ester_Hydrolysis_Enzymes"/>
</dbReference>
<dbReference type="Pfam" id="PF13472">
    <property type="entry name" value="Lipase_GDSL_2"/>
    <property type="match status" value="1"/>
</dbReference>
<dbReference type="GO" id="GO:0004622">
    <property type="term" value="F:phosphatidylcholine lysophospholipase activity"/>
    <property type="evidence" value="ECO:0007669"/>
    <property type="project" value="TreeGrafter"/>
</dbReference>
<dbReference type="AlphaFoldDB" id="A0A7W5CII7"/>
<comment type="caution">
    <text evidence="3">The sequence shown here is derived from an EMBL/GenBank/DDBJ whole genome shotgun (WGS) entry which is preliminary data.</text>
</comment>
<reference evidence="3 4" key="1">
    <citation type="submission" date="2020-08" db="EMBL/GenBank/DDBJ databases">
        <title>Genomic Encyclopedia of Type Strains, Phase III (KMG-III): the genomes of soil and plant-associated and newly described type strains.</title>
        <authorList>
            <person name="Whitman W."/>
        </authorList>
    </citation>
    <scope>NUCLEOTIDE SEQUENCE [LARGE SCALE GENOMIC DNA]</scope>
    <source>
        <strain evidence="3 4">CECT 8356</strain>
    </source>
</reference>
<dbReference type="InterPro" id="IPR008999">
    <property type="entry name" value="Actin-crosslinking"/>
</dbReference>
<dbReference type="Proteomes" id="UP000543579">
    <property type="component" value="Unassembled WGS sequence"/>
</dbReference>
<evidence type="ECO:0000313" key="3">
    <source>
        <dbReference type="EMBL" id="MBB3158342.1"/>
    </source>
</evidence>